<keyword evidence="3" id="KW-1185">Reference proteome</keyword>
<gene>
    <name evidence="2" type="ORF">LKD37_10795</name>
</gene>
<keyword evidence="1" id="KW-0472">Membrane</keyword>
<feature type="transmembrane region" description="Helical" evidence="1">
    <location>
        <begin position="133"/>
        <end position="154"/>
    </location>
</feature>
<dbReference type="EMBL" id="JAJEPW010000032">
    <property type="protein sequence ID" value="MCC2129992.1"/>
    <property type="molecule type" value="Genomic_DNA"/>
</dbReference>
<dbReference type="InterPro" id="IPR049713">
    <property type="entry name" value="Pr6Pr-like"/>
</dbReference>
<organism evidence="2 3">
    <name type="scientific">Brotocaccenecus cirricatena</name>
    <dbReference type="NCBI Taxonomy" id="3064195"/>
    <lineage>
        <taxon>Bacteria</taxon>
        <taxon>Bacillati</taxon>
        <taxon>Bacillota</taxon>
        <taxon>Clostridia</taxon>
        <taxon>Eubacteriales</taxon>
        <taxon>Oscillospiraceae</taxon>
        <taxon>Brotocaccenecus</taxon>
    </lineage>
</organism>
<name>A0AAE3ACJ4_9FIRM</name>
<sequence>MGLRLSAAGIFLLGAAGLLLHSTLLETGHIRPGMFCFYTNLSNLLVLVYELALAAVPEGAVRRLLTGSGVALAMTLCIYVTHLIYHFVLVPDARRRGKKFADFGGSFGNLCVHYGTPWLVVGQWLLWGNKAGLTAASAARWLVLPLAYFVYAMLRARTGRPIGHTKLLYPYPFMDPEKLGVKKFCLSVAAVLVGFFLLGCLFVALGRWMG</sequence>
<dbReference type="Proteomes" id="UP001199319">
    <property type="component" value="Unassembled WGS sequence"/>
</dbReference>
<feature type="transmembrane region" description="Helical" evidence="1">
    <location>
        <begin position="6"/>
        <end position="25"/>
    </location>
</feature>
<keyword evidence="1" id="KW-1133">Transmembrane helix</keyword>
<dbReference type="NCBIfam" id="NF038065">
    <property type="entry name" value="Pr6Pr"/>
    <property type="match status" value="1"/>
</dbReference>
<evidence type="ECO:0000313" key="3">
    <source>
        <dbReference type="Proteomes" id="UP001199319"/>
    </source>
</evidence>
<accession>A0AAE3ACJ4</accession>
<feature type="transmembrane region" description="Helical" evidence="1">
    <location>
        <begin position="68"/>
        <end position="88"/>
    </location>
</feature>
<comment type="caution">
    <text evidence="2">The sequence shown here is derived from an EMBL/GenBank/DDBJ whole genome shotgun (WGS) entry which is preliminary data.</text>
</comment>
<keyword evidence="1" id="KW-0812">Transmembrane</keyword>
<feature type="transmembrane region" description="Helical" evidence="1">
    <location>
        <begin position="100"/>
        <end position="121"/>
    </location>
</feature>
<feature type="transmembrane region" description="Helical" evidence="1">
    <location>
        <begin position="37"/>
        <end position="56"/>
    </location>
</feature>
<dbReference type="AlphaFoldDB" id="A0AAE3ACJ4"/>
<dbReference type="RefSeq" id="WP_302929223.1">
    <property type="nucleotide sequence ID" value="NZ_JAJEPW010000032.1"/>
</dbReference>
<evidence type="ECO:0000313" key="2">
    <source>
        <dbReference type="EMBL" id="MCC2129992.1"/>
    </source>
</evidence>
<feature type="transmembrane region" description="Helical" evidence="1">
    <location>
        <begin position="184"/>
        <end position="205"/>
    </location>
</feature>
<evidence type="ECO:0000256" key="1">
    <source>
        <dbReference type="SAM" id="Phobius"/>
    </source>
</evidence>
<protein>
    <submittedName>
        <fullName evidence="2">Pr6Pr family membrane protein</fullName>
    </submittedName>
</protein>
<proteinExistence type="predicted"/>
<reference evidence="2" key="1">
    <citation type="submission" date="2021-10" db="EMBL/GenBank/DDBJ databases">
        <title>Anaerobic single-cell dispensing facilitates the cultivation of human gut bacteria.</title>
        <authorList>
            <person name="Afrizal A."/>
        </authorList>
    </citation>
    <scope>NUCLEOTIDE SEQUENCE</scope>
    <source>
        <strain evidence="2">CLA-AA-H272</strain>
    </source>
</reference>